<dbReference type="Gene3D" id="3.20.20.70">
    <property type="entry name" value="Aldolase class I"/>
    <property type="match status" value="1"/>
</dbReference>
<dbReference type="PATRIC" id="fig|1618740.3.peg.434"/>
<evidence type="ECO:0000256" key="1">
    <source>
        <dbReference type="ARBA" id="ARBA00000441"/>
    </source>
</evidence>
<name>A0A0G0BRX2_9BACT</name>
<evidence type="ECO:0000256" key="7">
    <source>
        <dbReference type="ARBA" id="ARBA00029799"/>
    </source>
</evidence>
<organism evidence="9 10">
    <name type="scientific">Candidatus Nomurabacteria bacterium GW2011_GWB1_35_20</name>
    <dbReference type="NCBI Taxonomy" id="1618740"/>
    <lineage>
        <taxon>Bacteria</taxon>
        <taxon>Candidatus Nomuraibacteriota</taxon>
    </lineage>
</organism>
<dbReference type="GO" id="GO:0004332">
    <property type="term" value="F:fructose-bisphosphate aldolase activity"/>
    <property type="evidence" value="ECO:0007669"/>
    <property type="project" value="UniProtKB-EC"/>
</dbReference>
<dbReference type="EC" id="4.1.2.13" evidence="4"/>
<evidence type="ECO:0000256" key="4">
    <source>
        <dbReference type="ARBA" id="ARBA00013068"/>
    </source>
</evidence>
<dbReference type="SUPFAM" id="SSF51569">
    <property type="entry name" value="Aldolase"/>
    <property type="match status" value="1"/>
</dbReference>
<dbReference type="EMBL" id="LBQE01000013">
    <property type="protein sequence ID" value="KKP72118.1"/>
    <property type="molecule type" value="Genomic_DNA"/>
</dbReference>
<dbReference type="PANTHER" id="PTHR11627">
    <property type="entry name" value="FRUCTOSE-BISPHOSPHATE ALDOLASE"/>
    <property type="match status" value="1"/>
</dbReference>
<gene>
    <name evidence="9" type="ORF">UR70_C0013G0031</name>
</gene>
<dbReference type="InterPro" id="IPR000741">
    <property type="entry name" value="FBA_I"/>
</dbReference>
<evidence type="ECO:0000256" key="2">
    <source>
        <dbReference type="ARBA" id="ARBA00004714"/>
    </source>
</evidence>
<evidence type="ECO:0000256" key="8">
    <source>
        <dbReference type="ARBA" id="ARBA00072515"/>
    </source>
</evidence>
<dbReference type="Pfam" id="PF00274">
    <property type="entry name" value="Glycolytic"/>
    <property type="match status" value="1"/>
</dbReference>
<dbReference type="AlphaFoldDB" id="A0A0G0BRX2"/>
<dbReference type="NCBIfam" id="NF033379">
    <property type="entry name" value="FrucBisAld_I"/>
    <property type="match status" value="1"/>
</dbReference>
<keyword evidence="6" id="KW-0456">Lyase</keyword>
<evidence type="ECO:0000313" key="10">
    <source>
        <dbReference type="Proteomes" id="UP000034923"/>
    </source>
</evidence>
<dbReference type="InterPro" id="IPR013785">
    <property type="entry name" value="Aldolase_TIM"/>
</dbReference>
<reference evidence="9 10" key="1">
    <citation type="journal article" date="2015" name="Nature">
        <title>rRNA introns, odd ribosomes, and small enigmatic genomes across a large radiation of phyla.</title>
        <authorList>
            <person name="Brown C.T."/>
            <person name="Hug L.A."/>
            <person name="Thomas B.C."/>
            <person name="Sharon I."/>
            <person name="Castelle C.J."/>
            <person name="Singh A."/>
            <person name="Wilkins M.J."/>
            <person name="Williams K.H."/>
            <person name="Banfield J.F."/>
        </authorList>
    </citation>
    <scope>NUCLEOTIDE SEQUENCE [LARGE SCALE GENOMIC DNA]</scope>
</reference>
<keyword evidence="5" id="KW-0324">Glycolysis</keyword>
<evidence type="ECO:0000256" key="5">
    <source>
        <dbReference type="ARBA" id="ARBA00023152"/>
    </source>
</evidence>
<evidence type="ECO:0000256" key="6">
    <source>
        <dbReference type="ARBA" id="ARBA00023239"/>
    </source>
</evidence>
<evidence type="ECO:0000313" key="9">
    <source>
        <dbReference type="EMBL" id="KKP72118.1"/>
    </source>
</evidence>
<proteinExistence type="inferred from homology"/>
<dbReference type="UniPathway" id="UPA00109">
    <property type="reaction ID" value="UER00183"/>
</dbReference>
<comment type="pathway">
    <text evidence="2">Carbohydrate degradation; glycolysis; D-glyceraldehyde 3-phosphate and glycerone phosphate from D-glucose: step 4/4.</text>
</comment>
<evidence type="ECO:0000256" key="3">
    <source>
        <dbReference type="ARBA" id="ARBA00010387"/>
    </source>
</evidence>
<accession>A0A0G0BRX2</accession>
<comment type="catalytic activity">
    <reaction evidence="1">
        <text>beta-D-fructose 1,6-bisphosphate = D-glyceraldehyde 3-phosphate + dihydroxyacetone phosphate</text>
        <dbReference type="Rhea" id="RHEA:14729"/>
        <dbReference type="ChEBI" id="CHEBI:32966"/>
        <dbReference type="ChEBI" id="CHEBI:57642"/>
        <dbReference type="ChEBI" id="CHEBI:59776"/>
        <dbReference type="EC" id="4.1.2.13"/>
    </reaction>
</comment>
<dbReference type="FunFam" id="3.20.20.70:FF:000140">
    <property type="entry name" value="Fructose-bisphosphate aldolase"/>
    <property type="match status" value="1"/>
</dbReference>
<protein>
    <recommendedName>
        <fullName evidence="8">Probable fructose-bisphosphate aldolase class 1</fullName>
        <ecNumber evidence="4">4.1.2.13</ecNumber>
    </recommendedName>
    <alternativeName>
        <fullName evidence="7">Fructose-bisphosphate aldolase class I</fullName>
    </alternativeName>
</protein>
<sequence length="334" mass="37409">MNKDILTKTVSHLLLPSKGILAIDENLNTCNKRFEKLDIPATVEKRREYRELLITAPEIEKYISGYILFDETIRQNTKDNKSFISVLQSKGIEIGIKVDKGVEEFSPDSSEKITEGLDGLSDRLREYKNMGATFAKWRAIYNIGENIPSPKCIKANANIFAQYAHICQRQDIVPIIEPEILIDGDYTVEKCYEITAKNLDIIFSELQNADIFIPGIILKTNMIISGKEATVQASAEKVAEMTIKCLKEHVPNNIGGIVFLSGGQSDEKATLNLNAMHQIANLPWPLTFSYGRAIQNKALRSWAQNSKDTVIIQKLLLESAKINSLASVGKYQSK</sequence>
<comment type="caution">
    <text evidence="9">The sequence shown here is derived from an EMBL/GenBank/DDBJ whole genome shotgun (WGS) entry which is preliminary data.</text>
</comment>
<comment type="similarity">
    <text evidence="3">Belongs to the class I fructose-bisphosphate aldolase family.</text>
</comment>
<dbReference type="GO" id="GO:0006096">
    <property type="term" value="P:glycolytic process"/>
    <property type="evidence" value="ECO:0007669"/>
    <property type="project" value="UniProtKB-UniPathway"/>
</dbReference>
<dbReference type="Proteomes" id="UP000034923">
    <property type="component" value="Unassembled WGS sequence"/>
</dbReference>